<evidence type="ECO:0000256" key="13">
    <source>
        <dbReference type="ARBA" id="ARBA00032866"/>
    </source>
</evidence>
<comment type="pathway">
    <text evidence="3 14 15">Cofactor biosynthesis; coenzyme A biosynthesis; CoA from (R)-pantothenate: step 1/5.</text>
</comment>
<evidence type="ECO:0000256" key="1">
    <source>
        <dbReference type="ARBA" id="ARBA00001206"/>
    </source>
</evidence>
<dbReference type="NCBIfam" id="TIGR00554">
    <property type="entry name" value="panK_bact"/>
    <property type="match status" value="1"/>
</dbReference>
<sequence>METEKFSPYTTFSRKEWAKLRFNTPLTLTQGEIKELQGINENITLEEVEDIYLPLIRLLNFNVEAAQQLHTVIEQFFRKETDRVPFVIGVAGSVAVGKSTTSRILQSLLSSQPTSPKVALITTDGFLLPNKELERKGLMERKGFPESYDTKGLIQFLSDIKSGKEKVNAPVYSHLYYDIVPSEQIEVAKPDIVIIEGINVLQTPQQEDNSLPSVYVSDFFDLSLYVDADEKDIARWYVERFKVLKETAFTKPESYFRRYASLSDLEAEQVATDIWNKINKINLEMNIRPTKNRADIIIRKGSDHSVSNIKLRKL</sequence>
<evidence type="ECO:0000256" key="7">
    <source>
        <dbReference type="ARBA" id="ARBA00022490"/>
    </source>
</evidence>
<evidence type="ECO:0000256" key="5">
    <source>
        <dbReference type="ARBA" id="ARBA00012102"/>
    </source>
</evidence>
<keyword evidence="10 14" id="KW-0418">Kinase</keyword>
<evidence type="ECO:0000256" key="6">
    <source>
        <dbReference type="ARBA" id="ARBA00015080"/>
    </source>
</evidence>
<evidence type="ECO:0000256" key="10">
    <source>
        <dbReference type="ARBA" id="ARBA00022777"/>
    </source>
</evidence>
<keyword evidence="8 14" id="KW-0808">Transferase</keyword>
<evidence type="ECO:0000259" key="16">
    <source>
        <dbReference type="Pfam" id="PF00485"/>
    </source>
</evidence>
<comment type="subcellular location">
    <subcellularLocation>
        <location evidence="2 14 15">Cytoplasm</location>
    </subcellularLocation>
</comment>
<dbReference type="Proteomes" id="UP001145069">
    <property type="component" value="Unassembled WGS sequence"/>
</dbReference>
<gene>
    <name evidence="14 17" type="primary">coaA</name>
    <name evidence="17" type="ORF">NC799_05215</name>
</gene>
<keyword evidence="18" id="KW-1185">Reference proteome</keyword>
<dbReference type="GO" id="GO:0005524">
    <property type="term" value="F:ATP binding"/>
    <property type="evidence" value="ECO:0007669"/>
    <property type="project" value="UniProtKB-UniRule"/>
</dbReference>
<evidence type="ECO:0000256" key="12">
    <source>
        <dbReference type="ARBA" id="ARBA00022993"/>
    </source>
</evidence>
<evidence type="ECO:0000256" key="4">
    <source>
        <dbReference type="ARBA" id="ARBA00006087"/>
    </source>
</evidence>
<evidence type="ECO:0000256" key="14">
    <source>
        <dbReference type="HAMAP-Rule" id="MF_00215"/>
    </source>
</evidence>
<dbReference type="RefSeq" id="WP_272445316.1">
    <property type="nucleotide sequence ID" value="NZ_JAMQKC010000003.1"/>
</dbReference>
<dbReference type="InterPro" id="IPR006083">
    <property type="entry name" value="PRK/URK"/>
</dbReference>
<dbReference type="InterPro" id="IPR027417">
    <property type="entry name" value="P-loop_NTPase"/>
</dbReference>
<accession>A0A9X3WF73</accession>
<dbReference type="EMBL" id="JAMQKC010000003">
    <property type="protein sequence ID" value="MDC3416309.1"/>
    <property type="molecule type" value="Genomic_DNA"/>
</dbReference>
<dbReference type="Pfam" id="PF00485">
    <property type="entry name" value="PRK"/>
    <property type="match status" value="1"/>
</dbReference>
<dbReference type="GO" id="GO:0004594">
    <property type="term" value="F:pantothenate kinase activity"/>
    <property type="evidence" value="ECO:0007669"/>
    <property type="project" value="UniProtKB-UniRule"/>
</dbReference>
<comment type="caution">
    <text evidence="17">The sequence shown here is derived from an EMBL/GenBank/DDBJ whole genome shotgun (WGS) entry which is preliminary data.</text>
</comment>
<dbReference type="EC" id="2.7.1.33" evidence="5 14"/>
<comment type="similarity">
    <text evidence="4 14 15">Belongs to the prokaryotic pantothenate kinase family.</text>
</comment>
<evidence type="ECO:0000256" key="9">
    <source>
        <dbReference type="ARBA" id="ARBA00022741"/>
    </source>
</evidence>
<keyword evidence="9 14" id="KW-0547">Nucleotide-binding</keyword>
<dbReference type="GO" id="GO:0005737">
    <property type="term" value="C:cytoplasm"/>
    <property type="evidence" value="ECO:0007669"/>
    <property type="project" value="UniProtKB-SubCell"/>
</dbReference>
<dbReference type="PANTHER" id="PTHR10285">
    <property type="entry name" value="URIDINE KINASE"/>
    <property type="match status" value="1"/>
</dbReference>
<keyword evidence="12 14" id="KW-0173">Coenzyme A biosynthesis</keyword>
<feature type="domain" description="Phosphoribulokinase/uridine kinase" evidence="16">
    <location>
        <begin position="87"/>
        <end position="230"/>
    </location>
</feature>
<reference evidence="17" key="1">
    <citation type="submission" date="2022-06" db="EMBL/GenBank/DDBJ databases">
        <title>Aquibacillus sp. a new bacterium isolated from soil saline samples.</title>
        <authorList>
            <person name="Galisteo C."/>
            <person name="De La Haba R."/>
            <person name="Sanchez-Porro C."/>
            <person name="Ventosa A."/>
        </authorList>
    </citation>
    <scope>NUCLEOTIDE SEQUENCE</scope>
    <source>
        <strain evidence="17">3ASR75-54</strain>
    </source>
</reference>
<comment type="catalytic activity">
    <reaction evidence="1 14 15">
        <text>(R)-pantothenate + ATP = (R)-4'-phosphopantothenate + ADP + H(+)</text>
        <dbReference type="Rhea" id="RHEA:16373"/>
        <dbReference type="ChEBI" id="CHEBI:10986"/>
        <dbReference type="ChEBI" id="CHEBI:15378"/>
        <dbReference type="ChEBI" id="CHEBI:29032"/>
        <dbReference type="ChEBI" id="CHEBI:30616"/>
        <dbReference type="ChEBI" id="CHEBI:456216"/>
        <dbReference type="EC" id="2.7.1.33"/>
    </reaction>
</comment>
<dbReference type="HAMAP" id="MF_00215">
    <property type="entry name" value="Pantothen_kinase_1"/>
    <property type="match status" value="1"/>
</dbReference>
<dbReference type="PIRSF" id="PIRSF000545">
    <property type="entry name" value="Pantothenate_kin"/>
    <property type="match status" value="1"/>
</dbReference>
<dbReference type="GO" id="GO:0015937">
    <property type="term" value="P:coenzyme A biosynthetic process"/>
    <property type="evidence" value="ECO:0007669"/>
    <property type="project" value="UniProtKB-UniRule"/>
</dbReference>
<dbReference type="SUPFAM" id="SSF52540">
    <property type="entry name" value="P-loop containing nucleoside triphosphate hydrolases"/>
    <property type="match status" value="1"/>
</dbReference>
<proteinExistence type="inferred from homology"/>
<evidence type="ECO:0000256" key="11">
    <source>
        <dbReference type="ARBA" id="ARBA00022840"/>
    </source>
</evidence>
<dbReference type="InterPro" id="IPR004566">
    <property type="entry name" value="PanK"/>
</dbReference>
<evidence type="ECO:0000256" key="8">
    <source>
        <dbReference type="ARBA" id="ARBA00022679"/>
    </source>
</evidence>
<keyword evidence="11 14" id="KW-0067">ATP-binding</keyword>
<evidence type="ECO:0000256" key="15">
    <source>
        <dbReference type="RuleBase" id="RU003530"/>
    </source>
</evidence>
<keyword evidence="7 14" id="KW-0963">Cytoplasm</keyword>
<dbReference type="Gene3D" id="3.40.50.300">
    <property type="entry name" value="P-loop containing nucleotide triphosphate hydrolases"/>
    <property type="match status" value="1"/>
</dbReference>
<evidence type="ECO:0000256" key="3">
    <source>
        <dbReference type="ARBA" id="ARBA00005225"/>
    </source>
</evidence>
<evidence type="ECO:0000313" key="18">
    <source>
        <dbReference type="Proteomes" id="UP001145069"/>
    </source>
</evidence>
<name>A0A9X3WF73_9BACI</name>
<dbReference type="CDD" id="cd02025">
    <property type="entry name" value="PanK"/>
    <property type="match status" value="1"/>
</dbReference>
<protein>
    <recommendedName>
        <fullName evidence="6 14">Pantothenate kinase</fullName>
        <ecNumber evidence="5 14">2.7.1.33</ecNumber>
    </recommendedName>
    <alternativeName>
        <fullName evidence="13 14">Pantothenic acid kinase</fullName>
    </alternativeName>
</protein>
<organism evidence="17 18">
    <name type="scientific">Aquibacillus salsiterrae</name>
    <dbReference type="NCBI Taxonomy" id="2950439"/>
    <lineage>
        <taxon>Bacteria</taxon>
        <taxon>Bacillati</taxon>
        <taxon>Bacillota</taxon>
        <taxon>Bacilli</taxon>
        <taxon>Bacillales</taxon>
        <taxon>Bacillaceae</taxon>
        <taxon>Aquibacillus</taxon>
    </lineage>
</organism>
<feature type="binding site" evidence="14">
    <location>
        <begin position="92"/>
        <end position="99"/>
    </location>
    <ligand>
        <name>ATP</name>
        <dbReference type="ChEBI" id="CHEBI:30616"/>
    </ligand>
</feature>
<evidence type="ECO:0000256" key="2">
    <source>
        <dbReference type="ARBA" id="ARBA00004496"/>
    </source>
</evidence>
<evidence type="ECO:0000313" key="17">
    <source>
        <dbReference type="EMBL" id="MDC3416309.1"/>
    </source>
</evidence>
<dbReference type="AlphaFoldDB" id="A0A9X3WF73"/>